<dbReference type="SUPFAM" id="SSF53448">
    <property type="entry name" value="Nucleotide-diphospho-sugar transferases"/>
    <property type="match status" value="3"/>
</dbReference>
<dbReference type="RefSeq" id="WP_188422702.1">
    <property type="nucleotide sequence ID" value="NZ_BMDP01000004.1"/>
</dbReference>
<dbReference type="GO" id="GO:0044010">
    <property type="term" value="P:single-species biofilm formation"/>
    <property type="evidence" value="ECO:0007669"/>
    <property type="project" value="TreeGrafter"/>
</dbReference>
<dbReference type="PANTHER" id="PTHR43685:SF2">
    <property type="entry name" value="GLYCOSYLTRANSFERASE 2-LIKE DOMAIN-CONTAINING PROTEIN"/>
    <property type="match status" value="1"/>
</dbReference>
<dbReference type="InterPro" id="IPR050834">
    <property type="entry name" value="Glycosyltransf_2"/>
</dbReference>
<feature type="domain" description="Glycosyltransferase 2-like" evidence="1">
    <location>
        <begin position="576"/>
        <end position="753"/>
    </location>
</feature>
<proteinExistence type="predicted"/>
<dbReference type="AlphaFoldDB" id="A0A8J3FAC6"/>
<name>A0A8J3FAC6_9BURK</name>
<dbReference type="CDD" id="cd00761">
    <property type="entry name" value="Glyco_tranf_GTA_type"/>
    <property type="match status" value="1"/>
</dbReference>
<organism evidence="2 3">
    <name type="scientific">Oxalicibacterium solurbis</name>
    <dbReference type="NCBI Taxonomy" id="69280"/>
    <lineage>
        <taxon>Bacteria</taxon>
        <taxon>Pseudomonadati</taxon>
        <taxon>Pseudomonadota</taxon>
        <taxon>Betaproteobacteria</taxon>
        <taxon>Burkholderiales</taxon>
        <taxon>Oxalobacteraceae</taxon>
        <taxon>Oxalicibacterium</taxon>
    </lineage>
</organism>
<dbReference type="SUPFAM" id="SSF53756">
    <property type="entry name" value="UDP-Glycosyltransferase/glycogen phosphorylase"/>
    <property type="match status" value="1"/>
</dbReference>
<reference evidence="2" key="1">
    <citation type="journal article" date="2014" name="Int. J. Syst. Evol. Microbiol.">
        <title>Complete genome sequence of Corynebacterium casei LMG S-19264T (=DSM 44701T), isolated from a smear-ripened cheese.</title>
        <authorList>
            <consortium name="US DOE Joint Genome Institute (JGI-PGF)"/>
            <person name="Walter F."/>
            <person name="Albersmeier A."/>
            <person name="Kalinowski J."/>
            <person name="Ruckert C."/>
        </authorList>
    </citation>
    <scope>NUCLEOTIDE SEQUENCE</scope>
    <source>
        <strain evidence="2">CCM 7664</strain>
    </source>
</reference>
<dbReference type="Gene3D" id="3.40.50.2000">
    <property type="entry name" value="Glycogen Phosphorylase B"/>
    <property type="match status" value="1"/>
</dbReference>
<sequence>MNKEILVSVVIPAYKFQYLERALNSISIQTYPMLELIICDDSADNRIKDIVEKMSESVNFAICYMKNETRIGELAGTAKGIKLAKGKYIKFLHDDDELEPDCIASLVAVMENEADIALASSRRRRIDDEGEPLPDILATSFPFSGDVIINGKELVSFLGDHTINFIGEPSCILARRDDLLEIADELMSLDGNIIHWVGDLALYAKLLQKGNLAFLAQPLTRFRVSRAQYSQAGRDRANIGEKWHVAFRQAVRNLGWYRTNGNNRLVQVAPITRVQTRLFKPVDLLASLQRAYGLGSVTLSNWLGARYPSPAQQQLIEQRLTALNGGPRIAVVLLDRTGAPEAIARTLDNLEQVNLYRNVEAWVCSPLPLSTFEGRAKTVRLESGCECADVVNRIVAETEADWVLLTQAGSEFLPSGLLMAALDLPTLPDTCHAAYADELVRHGDDALGILLRPDMNLDLLLSSPAGLSAHWLFRRATLLEQSGFKTDCGQAFELDYQLRLIEQFGLGSIGHIAEPLLTATPTDVADAVGMQTHSEQRQAVIRQHLQRRGYKYAVVNNHLPGCHQIDYGHDAQPVVSILIVVHDRLLQIQRCLETLLENTGYAKYEVLLLDHGNHESAIRNWLDGIAALNSPQLRVLRFDAARSRASICNEAAQQARGDFLLWLEDGAGLLHKDWLQQLLNHALRSEVGAVGAKLLSADGTIRHAGLLLGLHGPVGRAFEGLAHNDSGYMYRLQVEQNYAALSGECLMLRRELFLQTGGFDEEPLLARWTDVDLCLKLQQAGYLNVWTPRATLLMDMPPDTAAGTAEEDAMYARWLPVLAHDPSYNRGFSLQEEQAFRLAEPELAWQPLQSWRPLPTVLAHHADLYGCGHYRVIQPALAMADAGLIDVALTASLLLPAALERHAPDAIVLQRQTTPERIEAMRRIKTFSRAFKVYELDDYLPNLPMKHQYRQRISQGVLKLLRQSMGMVDRFVVSTEALKEAFAGLHPDIRVIENRLPVSWWSDLQSRRRISGKPRVGWAGSASHSGDLEMIADVVRELANEVEWVFFGMCPAKLRPFIHEYHPGVPITQYPQALAGLDLDLALAPVEDNLFNQCKSNLRLLEYGACGFPVICSDVRCYQGTDLPVTRVKNRFRDWVDAIRMHLADLDATARMGDELRQAVRKDWMLEGEHLHAWRKVWLPD</sequence>
<dbReference type="Proteomes" id="UP000627205">
    <property type="component" value="Unassembled WGS sequence"/>
</dbReference>
<evidence type="ECO:0000313" key="2">
    <source>
        <dbReference type="EMBL" id="GGI55593.1"/>
    </source>
</evidence>
<accession>A0A8J3FAC6</accession>
<keyword evidence="3" id="KW-1185">Reference proteome</keyword>
<protein>
    <submittedName>
        <fullName evidence="2">O-antigen biosynthesis protein</fullName>
    </submittedName>
</protein>
<evidence type="ECO:0000313" key="3">
    <source>
        <dbReference type="Proteomes" id="UP000627205"/>
    </source>
</evidence>
<dbReference type="PANTHER" id="PTHR43685">
    <property type="entry name" value="GLYCOSYLTRANSFERASE"/>
    <property type="match status" value="1"/>
</dbReference>
<dbReference type="Pfam" id="PF00535">
    <property type="entry name" value="Glycos_transf_2"/>
    <property type="match status" value="2"/>
</dbReference>
<dbReference type="Gene3D" id="3.90.550.10">
    <property type="entry name" value="Spore Coat Polysaccharide Biosynthesis Protein SpsA, Chain A"/>
    <property type="match status" value="2"/>
</dbReference>
<comment type="caution">
    <text evidence="2">The sequence shown here is derived from an EMBL/GenBank/DDBJ whole genome shotgun (WGS) entry which is preliminary data.</text>
</comment>
<evidence type="ECO:0000259" key="1">
    <source>
        <dbReference type="Pfam" id="PF00535"/>
    </source>
</evidence>
<reference evidence="2" key="2">
    <citation type="submission" date="2020-09" db="EMBL/GenBank/DDBJ databases">
        <authorList>
            <person name="Sun Q."/>
            <person name="Sedlacek I."/>
        </authorList>
    </citation>
    <scope>NUCLEOTIDE SEQUENCE</scope>
    <source>
        <strain evidence="2">CCM 7664</strain>
    </source>
</reference>
<dbReference type="EMBL" id="BMDP01000004">
    <property type="protein sequence ID" value="GGI55593.1"/>
    <property type="molecule type" value="Genomic_DNA"/>
</dbReference>
<dbReference type="InterPro" id="IPR001173">
    <property type="entry name" value="Glyco_trans_2-like"/>
</dbReference>
<feature type="domain" description="Glycosyltransferase 2-like" evidence="1">
    <location>
        <begin position="8"/>
        <end position="135"/>
    </location>
</feature>
<dbReference type="InterPro" id="IPR029044">
    <property type="entry name" value="Nucleotide-diphossugar_trans"/>
</dbReference>
<gene>
    <name evidence="2" type="primary">rbfC</name>
    <name evidence="2" type="ORF">GCM10011430_27670</name>
</gene>